<dbReference type="SMART" id="SM00248">
    <property type="entry name" value="ANK"/>
    <property type="match status" value="3"/>
</dbReference>
<dbReference type="Gene3D" id="1.25.40.20">
    <property type="entry name" value="Ankyrin repeat-containing domain"/>
    <property type="match status" value="2"/>
</dbReference>
<dbReference type="InterPro" id="IPR036770">
    <property type="entry name" value="Ankyrin_rpt-contain_sf"/>
</dbReference>
<dbReference type="Proteomes" id="UP000005238">
    <property type="component" value="Unassembled WGS sequence"/>
</dbReference>
<organism evidence="4 5">
    <name type="scientific">Phytophthora ramorum</name>
    <name type="common">Sudden oak death agent</name>
    <dbReference type="NCBI Taxonomy" id="164328"/>
    <lineage>
        <taxon>Eukaryota</taxon>
        <taxon>Sar</taxon>
        <taxon>Stramenopiles</taxon>
        <taxon>Oomycota</taxon>
        <taxon>Peronosporomycetes</taxon>
        <taxon>Peronosporales</taxon>
        <taxon>Peronosporaceae</taxon>
        <taxon>Phytophthora</taxon>
    </lineage>
</organism>
<dbReference type="InterPro" id="IPR002110">
    <property type="entry name" value="Ankyrin_rpt"/>
</dbReference>
<dbReference type="VEuPathDB" id="FungiDB:KRP22_2107"/>
<accession>H3H1X7</accession>
<keyword evidence="1" id="KW-0677">Repeat</keyword>
<evidence type="ECO:0000256" key="3">
    <source>
        <dbReference type="PROSITE-ProRule" id="PRU00023"/>
    </source>
</evidence>
<keyword evidence="2 3" id="KW-0040">ANK repeat</keyword>
<feature type="repeat" description="ANK" evidence="3">
    <location>
        <begin position="97"/>
        <end position="129"/>
    </location>
</feature>
<dbReference type="PROSITE" id="PS50297">
    <property type="entry name" value="ANK_REP_REGION"/>
    <property type="match status" value="1"/>
</dbReference>
<reference evidence="4" key="2">
    <citation type="submission" date="2015-06" db="UniProtKB">
        <authorList>
            <consortium name="EnsemblProtists"/>
        </authorList>
    </citation>
    <scope>IDENTIFICATION</scope>
    <source>
        <strain evidence="4">Pr102</strain>
    </source>
</reference>
<sequence length="288" mass="31575">MCGLRRQFPEWLDLQRFLLEEGQNPDTGDEAAVTPIMVAILRLTIMTMRCVIRGGEAIRRNILVDCREEEDEQQKQVVAVIGLLLQFGADVNARSQDGKVALHYATSNDAYEVAKVLLDAGASVDAQDEEGGLLVSELLLSRGATIDSEDTSGTTALVLVVQRANLNVLQLFMNHYQWDVTPQRQDFGGAVLLQAVDSQVEEVIRFIVDNDYAAVTARNAKGETPMHLAILRQNPSIMELLADMDPEGTNLTATTCLSSAFGDLQELPELGAENPLNLEDQRGMTSLC</sequence>
<evidence type="ECO:0000256" key="2">
    <source>
        <dbReference type="ARBA" id="ARBA00023043"/>
    </source>
</evidence>
<evidence type="ECO:0000313" key="4">
    <source>
        <dbReference type="EnsemblProtists" id="Phyra84320"/>
    </source>
</evidence>
<dbReference type="PROSITE" id="PS50088">
    <property type="entry name" value="ANK_REPEAT"/>
    <property type="match status" value="1"/>
</dbReference>
<dbReference type="STRING" id="164328.H3H1X7"/>
<dbReference type="VEuPathDB" id="FungiDB:KRP23_4670"/>
<proteinExistence type="predicted"/>
<evidence type="ECO:0000313" key="5">
    <source>
        <dbReference type="Proteomes" id="UP000005238"/>
    </source>
</evidence>
<dbReference type="EnsemblProtists" id="Phyra84320">
    <property type="protein sequence ID" value="Phyra84320"/>
    <property type="gene ID" value="Phyra84320"/>
</dbReference>
<dbReference type="HOGENOM" id="CLU_1177394_0_0_1"/>
<dbReference type="AlphaFoldDB" id="H3H1X7"/>
<dbReference type="InParanoid" id="H3H1X7"/>
<dbReference type="eggNOG" id="KOG4177">
    <property type="taxonomic scope" value="Eukaryota"/>
</dbReference>
<dbReference type="PANTHER" id="PTHR24173">
    <property type="entry name" value="ANKYRIN REPEAT CONTAINING"/>
    <property type="match status" value="1"/>
</dbReference>
<reference evidence="5" key="1">
    <citation type="journal article" date="2006" name="Science">
        <title>Phytophthora genome sequences uncover evolutionary origins and mechanisms of pathogenesis.</title>
        <authorList>
            <person name="Tyler B.M."/>
            <person name="Tripathy S."/>
            <person name="Zhang X."/>
            <person name="Dehal P."/>
            <person name="Jiang R.H."/>
            <person name="Aerts A."/>
            <person name="Arredondo F.D."/>
            <person name="Baxter L."/>
            <person name="Bensasson D."/>
            <person name="Beynon J.L."/>
            <person name="Chapman J."/>
            <person name="Damasceno C.M."/>
            <person name="Dorrance A.E."/>
            <person name="Dou D."/>
            <person name="Dickerman A.W."/>
            <person name="Dubchak I.L."/>
            <person name="Garbelotto M."/>
            <person name="Gijzen M."/>
            <person name="Gordon S.G."/>
            <person name="Govers F."/>
            <person name="Grunwald N.J."/>
            <person name="Huang W."/>
            <person name="Ivors K.L."/>
            <person name="Jones R.W."/>
            <person name="Kamoun S."/>
            <person name="Krampis K."/>
            <person name="Lamour K.H."/>
            <person name="Lee M.K."/>
            <person name="McDonald W.H."/>
            <person name="Medina M."/>
            <person name="Meijer H.J."/>
            <person name="Nordberg E.K."/>
            <person name="Maclean D.J."/>
            <person name="Ospina-Giraldo M.D."/>
            <person name="Morris P.F."/>
            <person name="Phuntumart V."/>
            <person name="Putnam N.H."/>
            <person name="Rash S."/>
            <person name="Rose J.K."/>
            <person name="Sakihama Y."/>
            <person name="Salamov A.A."/>
            <person name="Savidor A."/>
            <person name="Scheuring C.F."/>
            <person name="Smith B.M."/>
            <person name="Sobral B.W."/>
            <person name="Terry A."/>
            <person name="Torto-Alalibo T.A."/>
            <person name="Win J."/>
            <person name="Xu Z."/>
            <person name="Zhang H."/>
            <person name="Grigoriev I.V."/>
            <person name="Rokhsar D.S."/>
            <person name="Boore J.L."/>
        </authorList>
    </citation>
    <scope>NUCLEOTIDE SEQUENCE [LARGE SCALE GENOMIC DNA]</scope>
    <source>
        <strain evidence="5">Pr102</strain>
    </source>
</reference>
<protein>
    <submittedName>
        <fullName evidence="4">Uncharacterized protein</fullName>
    </submittedName>
</protein>
<keyword evidence="5" id="KW-1185">Reference proteome</keyword>
<dbReference type="PANTHER" id="PTHR24173:SF74">
    <property type="entry name" value="ANKYRIN REPEAT DOMAIN-CONTAINING PROTEIN 16"/>
    <property type="match status" value="1"/>
</dbReference>
<evidence type="ECO:0000256" key="1">
    <source>
        <dbReference type="ARBA" id="ARBA00022737"/>
    </source>
</evidence>
<name>H3H1X7_PHYRM</name>
<dbReference type="Pfam" id="PF12796">
    <property type="entry name" value="Ank_2"/>
    <property type="match status" value="2"/>
</dbReference>
<dbReference type="SUPFAM" id="SSF48403">
    <property type="entry name" value="Ankyrin repeat"/>
    <property type="match status" value="1"/>
</dbReference>
<dbReference type="EMBL" id="DS566106">
    <property type="status" value="NOT_ANNOTATED_CDS"/>
    <property type="molecule type" value="Genomic_DNA"/>
</dbReference>